<dbReference type="EMBL" id="PISP01000001">
    <property type="protein sequence ID" value="PKD45151.1"/>
    <property type="molecule type" value="Genomic_DNA"/>
</dbReference>
<comment type="caution">
    <text evidence="1">The sequence shown here is derived from an EMBL/GenBank/DDBJ whole genome shotgun (WGS) entry which is preliminary data.</text>
</comment>
<protein>
    <recommendedName>
        <fullName evidence="3">Cytochrome c domain-containing protein</fullName>
    </recommendedName>
</protein>
<dbReference type="Proteomes" id="UP000233398">
    <property type="component" value="Unassembled WGS sequence"/>
</dbReference>
<keyword evidence="2" id="KW-1185">Reference proteome</keyword>
<dbReference type="OrthoDB" id="6402114at2"/>
<reference evidence="1 2" key="1">
    <citation type="submission" date="2017-11" db="EMBL/GenBank/DDBJ databases">
        <title>Rhodohalobacter 15182 sp. nov., isolated from a salt lake.</title>
        <authorList>
            <person name="Han S."/>
        </authorList>
    </citation>
    <scope>NUCLEOTIDE SEQUENCE [LARGE SCALE GENOMIC DNA]</scope>
    <source>
        <strain evidence="1 2">15182</strain>
    </source>
</reference>
<evidence type="ECO:0008006" key="3">
    <source>
        <dbReference type="Google" id="ProtNLM"/>
    </source>
</evidence>
<organism evidence="1 2">
    <name type="scientific">Rhodohalobacter barkolensis</name>
    <dbReference type="NCBI Taxonomy" id="2053187"/>
    <lineage>
        <taxon>Bacteria</taxon>
        <taxon>Pseudomonadati</taxon>
        <taxon>Balneolota</taxon>
        <taxon>Balneolia</taxon>
        <taxon>Balneolales</taxon>
        <taxon>Balneolaceae</taxon>
        <taxon>Rhodohalobacter</taxon>
    </lineage>
</organism>
<name>A0A2N0VLY9_9BACT</name>
<evidence type="ECO:0000313" key="1">
    <source>
        <dbReference type="EMBL" id="PKD45151.1"/>
    </source>
</evidence>
<accession>A0A2N0VLY9</accession>
<evidence type="ECO:0000313" key="2">
    <source>
        <dbReference type="Proteomes" id="UP000233398"/>
    </source>
</evidence>
<dbReference type="RefSeq" id="WP_101072651.1">
    <property type="nucleotide sequence ID" value="NZ_PISP01000001.1"/>
</dbReference>
<proteinExistence type="predicted"/>
<dbReference type="AlphaFoldDB" id="A0A2N0VLY9"/>
<gene>
    <name evidence="1" type="ORF">CWD77_06775</name>
</gene>
<sequence>MNKALTAICIFLVILSGFLWVKVTNLENQVRDLQDPSLYETMTLMQSVVHKISYAVDNENVELLNFYIHELEEAAEELVEADLVYHDQPVGQLTETMLEPTIKDLEDAVESGDWDRVMDRNMVMIQACNNCHSSTGYPAIQVTEKGEVNPFNQDFSIQE</sequence>